<accession>A0A396Z5U0</accession>
<evidence type="ECO:0000313" key="2">
    <source>
        <dbReference type="EMBL" id="RHX90861.1"/>
    </source>
</evidence>
<gene>
    <name evidence="2" type="ORF">DLM75_10855</name>
</gene>
<dbReference type="RefSeq" id="WP_118968503.1">
    <property type="nucleotide sequence ID" value="NZ_QHCT01000002.1"/>
</dbReference>
<evidence type="ECO:0008006" key="4">
    <source>
        <dbReference type="Google" id="ProtNLM"/>
    </source>
</evidence>
<protein>
    <recommendedName>
        <fullName evidence="4">Carbohydrate biosynthesis protein</fullName>
    </recommendedName>
</protein>
<dbReference type="InterPro" id="IPR027613">
    <property type="entry name" value="O_ant_LIC13510"/>
</dbReference>
<evidence type="ECO:0000256" key="1">
    <source>
        <dbReference type="SAM" id="Phobius"/>
    </source>
</evidence>
<comment type="caution">
    <text evidence="2">The sequence shown here is derived from an EMBL/GenBank/DDBJ whole genome shotgun (WGS) entry which is preliminary data.</text>
</comment>
<evidence type="ECO:0000313" key="3">
    <source>
        <dbReference type="Proteomes" id="UP000265798"/>
    </source>
</evidence>
<keyword evidence="1" id="KW-1133">Transmembrane helix</keyword>
<dbReference type="EMBL" id="QHCT01000002">
    <property type="protein sequence ID" value="RHX90861.1"/>
    <property type="molecule type" value="Genomic_DNA"/>
</dbReference>
<dbReference type="AlphaFoldDB" id="A0A396Z5U0"/>
<name>A0A396Z5U0_9LEPT</name>
<dbReference type="OrthoDB" id="341799at2"/>
<feature type="transmembrane region" description="Helical" evidence="1">
    <location>
        <begin position="158"/>
        <end position="176"/>
    </location>
</feature>
<dbReference type="Proteomes" id="UP000265798">
    <property type="component" value="Unassembled WGS sequence"/>
</dbReference>
<organism evidence="2 3">
    <name type="scientific">Leptospira stimsonii</name>
    <dbReference type="NCBI Taxonomy" id="2202203"/>
    <lineage>
        <taxon>Bacteria</taxon>
        <taxon>Pseudomonadati</taxon>
        <taxon>Spirochaetota</taxon>
        <taxon>Spirochaetia</taxon>
        <taxon>Leptospirales</taxon>
        <taxon>Leptospiraceae</taxon>
        <taxon>Leptospira</taxon>
    </lineage>
</organism>
<keyword evidence="1" id="KW-0472">Membrane</keyword>
<sequence>MNRSITLWCHDEEPTQKENIWYWARYNQDRNEVSIPAYLEENSDRLRSEYITFIYDLSEATVKGVGIRQWLDLGDGFSYWWMTYLSEKSPFKSPTIYDCLRILAFEELLLIRKPIEVILESSDSSLHKSIRQLCKELKIQFKRGSSKRGRVKYSLKRIYYALPFFLQAILSLRLLFVKWPLRKIQTPNWFSGDRNVFFCSYFFNLDRKASNEGRFHSHQWESLPKHILKNGFHSNWLHHILFSPGMPSVNIATEWVTKYNVNSETEGIHSFIETYLTWKILFRVFAKWILLNILSWRLRSISSFFYSKNFKVWLWPHLKRDWQISMTGPAAINNLLWYELFDSVLKSIPHQKIGFYLWENQGWETAFLRAWKKYGHGKIIGVPHATVVYWHLNNFDDPRSFDKGRKLPKPVPDYLAINGPVAKNAFLNSGFPKERLLEVEALRFQYLSDSENLKQKKRKPKNKDALLKVLILGDFTLERTLKMLRCMEEALLLAKTSIVIVLKPHPFCKIDEKTYPTLTFEIIEKPISEILPDYDFAFSSNTSSAGLDALLGGIPLVVYIDGKDFNHSPLRGLDGIRFVGNPKDLIDSFQEMKVKGVSWSTTDFFWLDSDLPRWTQVVNRFESEKVN</sequence>
<proteinExistence type="predicted"/>
<keyword evidence="1" id="KW-0812">Transmembrane</keyword>
<reference evidence="3" key="1">
    <citation type="submission" date="2018-05" db="EMBL/GenBank/DDBJ databases">
        <title>Leptospira yasudae sp. nov. and Leptospira stimsonii sp. nov., two pathogenic species of the genus Leptospira isolated from environmental sources.</title>
        <authorList>
            <person name="Casanovas-Massana A."/>
            <person name="Hamond C."/>
            <person name="Santos L.A."/>
            <person name="Hacker K.P."/>
            <person name="Balassiano I."/>
            <person name="Medeiros M.A."/>
            <person name="Reis M.G."/>
            <person name="Ko A.I."/>
            <person name="Wunder E.A."/>
        </authorList>
    </citation>
    <scope>NUCLEOTIDE SEQUENCE [LARGE SCALE GENOMIC DNA]</scope>
    <source>
        <strain evidence="3">Yale</strain>
    </source>
</reference>
<dbReference type="NCBIfam" id="TIGR04326">
    <property type="entry name" value="O_ant_LIC13510"/>
    <property type="match status" value="1"/>
</dbReference>